<accession>A0A818BPM7</accession>
<protein>
    <recommendedName>
        <fullName evidence="3">F-box domain-containing protein</fullName>
    </recommendedName>
</protein>
<evidence type="ECO:0000313" key="1">
    <source>
        <dbReference type="EMBL" id="CAF3418397.1"/>
    </source>
</evidence>
<proteinExistence type="predicted"/>
<name>A0A818BPM7_9BILA</name>
<sequence>MNRIDMNKFEQKVVLNDSLEDTNKIFQNRSITCIEDFSNEIFFEIFDYFNGYEIVETFSTLNSQFDKLLHSSSFLIKTHFFLFHYPEKIINTFNQLEIFSNKTYPNLKILSISFSKNINFLDAHRWERIILSYYPQLEKFYLNYYECINNGNQHPINCGEINEFSSSFWIERKWIFYVEIKFMNIEYKIRPYNKKWYHDTNNNIINYSTNLTLTFIYDSILKDIELTLTVTKIYHLEIFDKEISISILVQILNRLSQIITLKIHSLSTDKRAEVTVEQLNMLCLMKSTSKIAKVYVEHIDDVKQINFIFTICPRMKYFQVGLKHSIDFKFFLGNIFNNIKHNNYQLDALCLHIPTTGDEILEDVNEKIKYENLPGHVTIKRVLDHVYLKWT</sequence>
<organism evidence="1 2">
    <name type="scientific">Rotaria socialis</name>
    <dbReference type="NCBI Taxonomy" id="392032"/>
    <lineage>
        <taxon>Eukaryota</taxon>
        <taxon>Metazoa</taxon>
        <taxon>Spiralia</taxon>
        <taxon>Gnathifera</taxon>
        <taxon>Rotifera</taxon>
        <taxon>Eurotatoria</taxon>
        <taxon>Bdelloidea</taxon>
        <taxon>Philodinida</taxon>
        <taxon>Philodinidae</taxon>
        <taxon>Rotaria</taxon>
    </lineage>
</organism>
<reference evidence="1" key="1">
    <citation type="submission" date="2021-02" db="EMBL/GenBank/DDBJ databases">
        <authorList>
            <person name="Nowell W R."/>
        </authorList>
    </citation>
    <scope>NUCLEOTIDE SEQUENCE</scope>
</reference>
<evidence type="ECO:0000313" key="2">
    <source>
        <dbReference type="Proteomes" id="UP000663869"/>
    </source>
</evidence>
<evidence type="ECO:0008006" key="3">
    <source>
        <dbReference type="Google" id="ProtNLM"/>
    </source>
</evidence>
<gene>
    <name evidence="1" type="ORF">FME351_LOCUS10670</name>
</gene>
<dbReference type="Proteomes" id="UP000663869">
    <property type="component" value="Unassembled WGS sequence"/>
</dbReference>
<comment type="caution">
    <text evidence="1">The sequence shown here is derived from an EMBL/GenBank/DDBJ whole genome shotgun (WGS) entry which is preliminary data.</text>
</comment>
<dbReference type="EMBL" id="CAJNYU010001176">
    <property type="protein sequence ID" value="CAF3418397.1"/>
    <property type="molecule type" value="Genomic_DNA"/>
</dbReference>
<dbReference type="AlphaFoldDB" id="A0A818BPM7"/>